<dbReference type="Gene3D" id="3.40.1280.10">
    <property type="match status" value="1"/>
</dbReference>
<dbReference type="PANTHER" id="PTHR42786">
    <property type="entry name" value="TRNA/RRNA METHYLTRANSFERASE"/>
    <property type="match status" value="1"/>
</dbReference>
<evidence type="ECO:0000256" key="3">
    <source>
        <dbReference type="ARBA" id="ARBA00022679"/>
    </source>
</evidence>
<dbReference type="GO" id="GO:0005829">
    <property type="term" value="C:cytosol"/>
    <property type="evidence" value="ECO:0007669"/>
    <property type="project" value="TreeGrafter"/>
</dbReference>
<accession>A0A0W8F5P9</accession>
<dbReference type="GO" id="GO:0003723">
    <property type="term" value="F:RNA binding"/>
    <property type="evidence" value="ECO:0007669"/>
    <property type="project" value="InterPro"/>
</dbReference>
<protein>
    <submittedName>
        <fullName evidence="6">Trna:cm32/um32 methyltransferase</fullName>
    </submittedName>
</protein>
<reference evidence="6" key="1">
    <citation type="journal article" date="2015" name="Proc. Natl. Acad. Sci. U.S.A.">
        <title>Networks of energetic and metabolic interactions define dynamics in microbial communities.</title>
        <authorList>
            <person name="Embree M."/>
            <person name="Liu J.K."/>
            <person name="Al-Bassam M.M."/>
            <person name="Zengler K."/>
        </authorList>
    </citation>
    <scope>NUCLEOTIDE SEQUENCE</scope>
</reference>
<dbReference type="InterPro" id="IPR029028">
    <property type="entry name" value="Alpha/beta_knot_MTases"/>
</dbReference>
<dbReference type="InterPro" id="IPR004384">
    <property type="entry name" value="RNA_MeTrfase_TrmJ/LasT"/>
</dbReference>
<dbReference type="GO" id="GO:0008173">
    <property type="term" value="F:RNA methyltransferase activity"/>
    <property type="evidence" value="ECO:0007669"/>
    <property type="project" value="InterPro"/>
</dbReference>
<dbReference type="GO" id="GO:0002128">
    <property type="term" value="P:tRNA nucleoside ribose methylation"/>
    <property type="evidence" value="ECO:0007669"/>
    <property type="project" value="TreeGrafter"/>
</dbReference>
<evidence type="ECO:0000256" key="4">
    <source>
        <dbReference type="ARBA" id="ARBA00022691"/>
    </source>
</evidence>
<evidence type="ECO:0000256" key="2">
    <source>
        <dbReference type="ARBA" id="ARBA00022603"/>
    </source>
</evidence>
<evidence type="ECO:0000256" key="1">
    <source>
        <dbReference type="ARBA" id="ARBA00007228"/>
    </source>
</evidence>
<dbReference type="Pfam" id="PF00588">
    <property type="entry name" value="SpoU_methylase"/>
    <property type="match status" value="1"/>
</dbReference>
<gene>
    <name evidence="6" type="ORF">ASZ90_014108</name>
</gene>
<dbReference type="NCBIfam" id="TIGR00050">
    <property type="entry name" value="rRNA_methyl_1"/>
    <property type="match status" value="1"/>
</dbReference>
<dbReference type="InterPro" id="IPR001537">
    <property type="entry name" value="SpoU_MeTrfase"/>
</dbReference>
<feature type="domain" description="tRNA/rRNA methyltransferase SpoU type" evidence="5">
    <location>
        <begin position="3"/>
        <end position="158"/>
    </location>
</feature>
<organism evidence="6">
    <name type="scientific">hydrocarbon metagenome</name>
    <dbReference type="NCBI Taxonomy" id="938273"/>
    <lineage>
        <taxon>unclassified sequences</taxon>
        <taxon>metagenomes</taxon>
        <taxon>ecological metagenomes</taxon>
    </lineage>
</organism>
<comment type="similarity">
    <text evidence="1">Belongs to the class IV-like SAM-binding methyltransferase superfamily. RNA methyltransferase TrmH family.</text>
</comment>
<dbReference type="PIRSF" id="PIRSF004808">
    <property type="entry name" value="LasT"/>
    <property type="match status" value="1"/>
</dbReference>
<dbReference type="EMBL" id="LNQE01001507">
    <property type="protein sequence ID" value="KUG16232.1"/>
    <property type="molecule type" value="Genomic_DNA"/>
</dbReference>
<evidence type="ECO:0000259" key="5">
    <source>
        <dbReference type="Pfam" id="PF00588"/>
    </source>
</evidence>
<dbReference type="InterPro" id="IPR029026">
    <property type="entry name" value="tRNA_m1G_MTases_N"/>
</dbReference>
<dbReference type="Gene3D" id="1.10.8.590">
    <property type="match status" value="1"/>
</dbReference>
<comment type="caution">
    <text evidence="6">The sequence shown here is derived from an EMBL/GenBank/DDBJ whole genome shotgun (WGS) entry which is preliminary data.</text>
</comment>
<keyword evidence="2 6" id="KW-0489">Methyltransferase</keyword>
<sequence length="245" mass="27256">MNLRVVLVEPLYEGNVGSVARAMKNFGFHDLALVNPCKIEDYGCAMASHARDVLQMSRSFSTLAEALEGANLVVGTTGKRLEHEQHHLRLHLRVPCLTPAGLAEKLRDKEGMVALLLGREDCGLNSDEISLCDMIVSIPTSEEYPVMNLSHSAAILFYELSGIGSNSSSSVQMARKETLNLLQERAGDLLADIAYPEHKEDYTLLMLRRIFGRAELTEREARALLGIIKRIRWRISHGQKGSDRD</sequence>
<evidence type="ECO:0000313" key="6">
    <source>
        <dbReference type="EMBL" id="KUG16232.1"/>
    </source>
</evidence>
<proteinExistence type="inferred from homology"/>
<keyword evidence="3 6" id="KW-0808">Transferase</keyword>
<name>A0A0W8F5P9_9ZZZZ</name>
<dbReference type="CDD" id="cd18093">
    <property type="entry name" value="SpoU-like_TrmJ"/>
    <property type="match status" value="1"/>
</dbReference>
<dbReference type="SUPFAM" id="SSF75217">
    <property type="entry name" value="alpha/beta knot"/>
    <property type="match status" value="1"/>
</dbReference>
<dbReference type="PANTHER" id="PTHR42786:SF2">
    <property type="entry name" value="TRNA (CYTIDINE_URIDINE-2'-O-)-METHYLTRANSFERASE TRMJ"/>
    <property type="match status" value="1"/>
</dbReference>
<keyword evidence="4" id="KW-0949">S-adenosyl-L-methionine</keyword>
<dbReference type="AlphaFoldDB" id="A0A0W8F5P9"/>